<keyword evidence="1" id="KW-0175">Coiled coil</keyword>
<organism evidence="2 3">
    <name type="scientific">Priapulus caudatus</name>
    <name type="common">Priapulid worm</name>
    <dbReference type="NCBI Taxonomy" id="37621"/>
    <lineage>
        <taxon>Eukaryota</taxon>
        <taxon>Metazoa</taxon>
        <taxon>Ecdysozoa</taxon>
        <taxon>Scalidophora</taxon>
        <taxon>Priapulida</taxon>
        <taxon>Priapulimorpha</taxon>
        <taxon>Priapulimorphida</taxon>
        <taxon>Priapulidae</taxon>
        <taxon>Priapulus</taxon>
    </lineage>
</organism>
<sequence>MDSSGSNDNQFIASVNVEDKSKSISGGPVNTSLPNLVCELASMHKEQSLTLEKQQHVIVDLKKHLAKTQHEVKVLDGEREQISRKHSSYETMKCKLESTCTYLLTCLNDVVNENFGLAGQIREVNGKFSFQERLCANYGTMMKQYTEKVDEGEATHYTYQRLTQQQSQLTQLQQEEARLFAEEDYAQVISGKLAGQLEQETSSLQQQVNQQEQDINTKQEQVEKEKSKQSQLNQDIHVLHKRNGAQLLRMRRQLRQLQARNRQWSKEASELEHTVEQLRRTTSCV</sequence>
<accession>A0ABM1E2H8</accession>
<protein>
    <submittedName>
        <fullName evidence="3">Protein Hook homolog 2-like isoform X1</fullName>
    </submittedName>
</protein>
<name>A0ABM1E2H8_PRICU</name>
<keyword evidence="2" id="KW-1185">Reference proteome</keyword>
<reference evidence="3" key="1">
    <citation type="submission" date="2025-08" db="UniProtKB">
        <authorList>
            <consortium name="RefSeq"/>
        </authorList>
    </citation>
    <scope>IDENTIFICATION</scope>
</reference>
<evidence type="ECO:0000313" key="3">
    <source>
        <dbReference type="RefSeq" id="XP_014666399.1"/>
    </source>
</evidence>
<evidence type="ECO:0000256" key="1">
    <source>
        <dbReference type="SAM" id="Coils"/>
    </source>
</evidence>
<feature type="coiled-coil region" evidence="1">
    <location>
        <begin position="162"/>
        <end position="281"/>
    </location>
</feature>
<gene>
    <name evidence="3" type="primary">LOC106808273</name>
</gene>
<dbReference type="Proteomes" id="UP000695022">
    <property type="component" value="Unplaced"/>
</dbReference>
<dbReference type="GeneID" id="106808273"/>
<proteinExistence type="predicted"/>
<dbReference type="RefSeq" id="XP_014666399.1">
    <property type="nucleotide sequence ID" value="XM_014810913.1"/>
</dbReference>
<evidence type="ECO:0000313" key="2">
    <source>
        <dbReference type="Proteomes" id="UP000695022"/>
    </source>
</evidence>